<feature type="compositionally biased region" description="Low complexity" evidence="1">
    <location>
        <begin position="239"/>
        <end position="253"/>
    </location>
</feature>
<accession>A0A9X9X7R7</accession>
<dbReference type="PANTHER" id="PTHR30050">
    <property type="entry name" value="CHROMOSOMAL REPLICATION INITIATOR PROTEIN DNAA"/>
    <property type="match status" value="1"/>
</dbReference>
<reference evidence="3" key="2">
    <citation type="journal article" date="2021" name="Syst. Appl. Microbiol.">
        <title>Roseomonas hellenica sp. nov., isolated from roots of wild-growing Alkanna tinctoria.</title>
        <authorList>
            <person name="Rat A."/>
            <person name="Naranjo H.D."/>
            <person name="Lebbe L."/>
            <person name="Cnockaert M."/>
            <person name="Krigas N."/>
            <person name="Grigoriadou K."/>
            <person name="Maloupa E."/>
            <person name="Willems A."/>
        </authorList>
    </citation>
    <scope>NUCLEOTIDE SEQUENCE</scope>
    <source>
        <strain evidence="3">LMG 31228</strain>
    </source>
</reference>
<reference evidence="3" key="1">
    <citation type="submission" date="2020-01" db="EMBL/GenBank/DDBJ databases">
        <authorList>
            <person name="Rat A."/>
        </authorList>
    </citation>
    <scope>NUCLEOTIDE SEQUENCE</scope>
    <source>
        <strain evidence="3">LMG 31228</strain>
    </source>
</reference>
<feature type="region of interest" description="Disordered" evidence="1">
    <location>
        <begin position="230"/>
        <end position="253"/>
    </location>
</feature>
<evidence type="ECO:0000313" key="4">
    <source>
        <dbReference type="Proteomes" id="UP001138709"/>
    </source>
</evidence>
<proteinExistence type="predicted"/>
<dbReference type="AlphaFoldDB" id="A0A9X9X7R7"/>
<dbReference type="Gene3D" id="3.40.50.300">
    <property type="entry name" value="P-loop containing nucleotide triphosphate hydrolases"/>
    <property type="match status" value="1"/>
</dbReference>
<dbReference type="InterPro" id="IPR055199">
    <property type="entry name" value="Hda_lid"/>
</dbReference>
<evidence type="ECO:0000313" key="3">
    <source>
        <dbReference type="EMBL" id="MBR0679753.1"/>
    </source>
</evidence>
<dbReference type="GO" id="GO:0003688">
    <property type="term" value="F:DNA replication origin binding"/>
    <property type="evidence" value="ECO:0007669"/>
    <property type="project" value="TreeGrafter"/>
</dbReference>
<protein>
    <recommendedName>
        <fullName evidence="2">Hda lid domain-containing protein</fullName>
    </recommendedName>
</protein>
<dbReference type="GO" id="GO:0005886">
    <property type="term" value="C:plasma membrane"/>
    <property type="evidence" value="ECO:0007669"/>
    <property type="project" value="TreeGrafter"/>
</dbReference>
<name>A0A9X9X7R7_9PROT</name>
<dbReference type="Gene3D" id="1.10.8.60">
    <property type="match status" value="1"/>
</dbReference>
<evidence type="ECO:0000256" key="1">
    <source>
        <dbReference type="SAM" id="MobiDB-lite"/>
    </source>
</evidence>
<feature type="domain" description="Hda lid" evidence="2">
    <location>
        <begin position="168"/>
        <end position="222"/>
    </location>
</feature>
<dbReference type="EMBL" id="JAAEDL010000003">
    <property type="protein sequence ID" value="MBR0679753.1"/>
    <property type="molecule type" value="Genomic_DNA"/>
</dbReference>
<dbReference type="InterPro" id="IPR027417">
    <property type="entry name" value="P-loop_NTPase"/>
</dbReference>
<dbReference type="Pfam" id="PF22688">
    <property type="entry name" value="Hda_lid"/>
    <property type="match status" value="1"/>
</dbReference>
<keyword evidence="4" id="KW-1185">Reference proteome</keyword>
<evidence type="ECO:0000259" key="2">
    <source>
        <dbReference type="Pfam" id="PF22688"/>
    </source>
</evidence>
<gene>
    <name evidence="3" type="ORF">GXW74_04595</name>
</gene>
<organism evidence="3 4">
    <name type="scientific">Neoroseomonas eburnea</name>
    <dbReference type="NCBI Taxonomy" id="1346889"/>
    <lineage>
        <taxon>Bacteria</taxon>
        <taxon>Pseudomonadati</taxon>
        <taxon>Pseudomonadota</taxon>
        <taxon>Alphaproteobacteria</taxon>
        <taxon>Acetobacterales</taxon>
        <taxon>Acetobacteraceae</taxon>
        <taxon>Neoroseomonas</taxon>
    </lineage>
</organism>
<sequence length="253" mass="26349">MTGPRTSAPGRARQFALPLPLAVSSARADLLEDASNAEALAWLDRPETWPGGRLALFGPEGVGKSHMARAFAAEQSWRLLEGPCLRGLPPPAAGGTVLDDADAVAEETALLHLVNLCAERREGLLLVGREAPARWRVALPDLASRLRATAAVGIGRPGDALLAALLAKLFADRQLRVAAEVRAWLLARLPREAAALAEAVARLDRAALVAAAPVTRALARATLAGWEGFGEAPDDDASETSANPASPAAPALL</sequence>
<dbReference type="Proteomes" id="UP001138709">
    <property type="component" value="Unassembled WGS sequence"/>
</dbReference>
<dbReference type="GO" id="GO:0006270">
    <property type="term" value="P:DNA replication initiation"/>
    <property type="evidence" value="ECO:0007669"/>
    <property type="project" value="TreeGrafter"/>
</dbReference>
<comment type="caution">
    <text evidence="3">The sequence shown here is derived from an EMBL/GenBank/DDBJ whole genome shotgun (WGS) entry which is preliminary data.</text>
</comment>
<dbReference type="SUPFAM" id="SSF52540">
    <property type="entry name" value="P-loop containing nucleoside triphosphate hydrolases"/>
    <property type="match status" value="1"/>
</dbReference>
<dbReference type="PANTHER" id="PTHR30050:SF5">
    <property type="entry name" value="DNAA REGULATORY INACTIVATOR HDA"/>
    <property type="match status" value="1"/>
</dbReference>
<dbReference type="RefSeq" id="WP_211845102.1">
    <property type="nucleotide sequence ID" value="NZ_JAAEDL010000003.1"/>
</dbReference>